<sequence length="217" mass="23613">MARAKWDVDGTRKFHAGVSHGMVYPKADEGTANGAAWNGLTGVTESPSGAEPTDLWADNMKYARLISGEDYGFTIEAYMYPEEFEPCDGLAAPVKGIRIGQQKRKAFGFSWQTKVGTDEDADKGYIIHVVWNATAQPSEKSHETMNDSPDAETFSWECDTVPVNVTGYKDVAVMEFDSTVLTAAQMKAVEDLLYGTDSEDAKLPTPDELIAAVKAAV</sequence>
<evidence type="ECO:0000313" key="1">
    <source>
        <dbReference type="EMBL" id="PLK30642.1"/>
    </source>
</evidence>
<proteinExistence type="predicted"/>
<comment type="caution">
    <text evidence="1">The sequence shown here is derived from an EMBL/GenBank/DDBJ whole genome shotgun (WGS) entry which is preliminary data.</text>
</comment>
<dbReference type="EMBL" id="NMTS02000001">
    <property type="protein sequence ID" value="PLK30642.1"/>
    <property type="molecule type" value="Genomic_DNA"/>
</dbReference>
<organism evidence="1 2">
    <name type="scientific">Faecalibacterium prausnitzii</name>
    <dbReference type="NCBI Taxonomy" id="853"/>
    <lineage>
        <taxon>Bacteria</taxon>
        <taxon>Bacillati</taxon>
        <taxon>Bacillota</taxon>
        <taxon>Clostridia</taxon>
        <taxon>Eubacteriales</taxon>
        <taxon>Oscillospiraceae</taxon>
        <taxon>Faecalibacterium</taxon>
    </lineage>
</organism>
<name>A0A2J4JS00_9FIRM</name>
<dbReference type="RefSeq" id="WP_097781753.1">
    <property type="nucleotide sequence ID" value="NZ_NMTS02000001.1"/>
</dbReference>
<evidence type="ECO:0000313" key="2">
    <source>
        <dbReference type="Proteomes" id="UP000221015"/>
    </source>
</evidence>
<gene>
    <name evidence="1" type="ORF">CGS50_003240</name>
</gene>
<dbReference type="Proteomes" id="UP000221015">
    <property type="component" value="Unassembled WGS sequence"/>
</dbReference>
<accession>A0A2J4JS00</accession>
<protein>
    <submittedName>
        <fullName evidence="1">Uncharacterized protein</fullName>
    </submittedName>
</protein>
<reference evidence="1 2" key="1">
    <citation type="journal article" date="2017" name="Front. Microbiol.">
        <title>New Insights into the Diversity of the Genus Faecalibacterium.</title>
        <authorList>
            <person name="Benevides L."/>
            <person name="Burman S."/>
            <person name="Martin R."/>
            <person name="Robert V."/>
            <person name="Thomas M."/>
            <person name="Miquel S."/>
            <person name="Chain F."/>
            <person name="Sokol H."/>
            <person name="Bermudez-Humaran L.G."/>
            <person name="Morrison M."/>
            <person name="Langella P."/>
            <person name="Azevedo V.A."/>
            <person name="Chatel J.M."/>
            <person name="Soares S."/>
        </authorList>
    </citation>
    <scope>NUCLEOTIDE SEQUENCE [LARGE SCALE GENOMIC DNA]</scope>
    <source>
        <strain evidence="1 2">CNCM I 4542</strain>
    </source>
</reference>
<dbReference type="AlphaFoldDB" id="A0A2J4JS00"/>